<keyword evidence="2" id="KW-0645">Protease</keyword>
<gene>
    <name evidence="9" type="ORF">INT44_005914</name>
</gene>
<keyword evidence="10" id="KW-1185">Reference proteome</keyword>
<organism evidence="9 10">
    <name type="scientific">Umbelopsis vinacea</name>
    <dbReference type="NCBI Taxonomy" id="44442"/>
    <lineage>
        <taxon>Eukaryota</taxon>
        <taxon>Fungi</taxon>
        <taxon>Fungi incertae sedis</taxon>
        <taxon>Mucoromycota</taxon>
        <taxon>Mucoromycotina</taxon>
        <taxon>Umbelopsidomycetes</taxon>
        <taxon>Umbelopsidales</taxon>
        <taxon>Umbelopsidaceae</taxon>
        <taxon>Umbelopsis</taxon>
    </lineage>
</organism>
<evidence type="ECO:0000313" key="9">
    <source>
        <dbReference type="EMBL" id="KAG2182933.1"/>
    </source>
</evidence>
<dbReference type="EMBL" id="JAEPRA010000007">
    <property type="protein sequence ID" value="KAG2182933.1"/>
    <property type="molecule type" value="Genomic_DNA"/>
</dbReference>
<evidence type="ECO:0000256" key="8">
    <source>
        <dbReference type="SAM" id="MobiDB-lite"/>
    </source>
</evidence>
<comment type="similarity">
    <text evidence="1">Belongs to the SOS response-associated peptidase family.</text>
</comment>
<dbReference type="SUPFAM" id="SSF143081">
    <property type="entry name" value="BB1717-like"/>
    <property type="match status" value="1"/>
</dbReference>
<dbReference type="OrthoDB" id="2111841at2759"/>
<dbReference type="Gene3D" id="3.90.1680.10">
    <property type="entry name" value="SOS response associated peptidase-like"/>
    <property type="match status" value="2"/>
</dbReference>
<dbReference type="GO" id="GO:0106300">
    <property type="term" value="P:protein-DNA covalent cross-linking repair"/>
    <property type="evidence" value="ECO:0007669"/>
    <property type="project" value="InterPro"/>
</dbReference>
<dbReference type="GO" id="GO:0006508">
    <property type="term" value="P:proteolysis"/>
    <property type="evidence" value="ECO:0007669"/>
    <property type="project" value="UniProtKB-KW"/>
</dbReference>
<dbReference type="PANTHER" id="PTHR13604:SF0">
    <property type="entry name" value="ABASIC SITE PROCESSING PROTEIN HMCES"/>
    <property type="match status" value="1"/>
</dbReference>
<keyword evidence="6" id="KW-0238">DNA-binding</keyword>
<accession>A0A8H7UKB3</accession>
<feature type="region of interest" description="Disordered" evidence="8">
    <location>
        <begin position="280"/>
        <end position="352"/>
    </location>
</feature>
<evidence type="ECO:0008006" key="11">
    <source>
        <dbReference type="Google" id="ProtNLM"/>
    </source>
</evidence>
<proteinExistence type="inferred from homology"/>
<evidence type="ECO:0000256" key="3">
    <source>
        <dbReference type="ARBA" id="ARBA00022763"/>
    </source>
</evidence>
<comment type="caution">
    <text evidence="9">The sequence shown here is derived from an EMBL/GenBank/DDBJ whole genome shotgun (WGS) entry which is preliminary data.</text>
</comment>
<dbReference type="InterPro" id="IPR036590">
    <property type="entry name" value="SRAP-like"/>
</dbReference>
<dbReference type="Pfam" id="PF02586">
    <property type="entry name" value="SRAP"/>
    <property type="match status" value="1"/>
</dbReference>
<evidence type="ECO:0000256" key="5">
    <source>
        <dbReference type="ARBA" id="ARBA00023124"/>
    </source>
</evidence>
<reference evidence="9" key="1">
    <citation type="submission" date="2020-12" db="EMBL/GenBank/DDBJ databases">
        <title>Metabolic potential, ecology and presence of endohyphal bacteria is reflected in genomic diversity of Mucoromycotina.</title>
        <authorList>
            <person name="Muszewska A."/>
            <person name="Okrasinska A."/>
            <person name="Steczkiewicz K."/>
            <person name="Drgas O."/>
            <person name="Orlowska M."/>
            <person name="Perlinska-Lenart U."/>
            <person name="Aleksandrzak-Piekarczyk T."/>
            <person name="Szatraj K."/>
            <person name="Zielenkiewicz U."/>
            <person name="Pilsyk S."/>
            <person name="Malc E."/>
            <person name="Mieczkowski P."/>
            <person name="Kruszewska J.S."/>
            <person name="Biernat P."/>
            <person name="Pawlowska J."/>
        </authorList>
    </citation>
    <scope>NUCLEOTIDE SEQUENCE</scope>
    <source>
        <strain evidence="9">WA0000051536</strain>
    </source>
</reference>
<sequence length="352" mass="39852">MCGRFACSLSREAIKQGLHDNGISPEEWVDQEKYEGTYNVAPTYYIPVIKQSDNTYHLQSMRWGLIPFWSKTKPDVPTINARDDSLTTGKSMFRSCRNDKRCIVIAEGYYEWLTPKSGGKKIPHYVKREDGNLIFFAALYDHEAKIEVDTWLDNTKPWDNATLGTFLKPYEKKLACYPVTPEVGRVGKNSPDFVIPISEKKGTLGSFFAKANTDQSSKREDTNDKVNVKKEDINVNLHDQKSIKPDETNHKIESMDDEEHDAKQEDDDIQKAIALSLLDQKDHYEGNSSSSSQGENNRGVKREVEENLSPPRAKFRRSDPAKQMKSPSKSPAKGGGDKGNSNKKITSFFSKN</sequence>
<dbReference type="AlphaFoldDB" id="A0A8H7UKB3"/>
<evidence type="ECO:0000256" key="1">
    <source>
        <dbReference type="ARBA" id="ARBA00008136"/>
    </source>
</evidence>
<dbReference type="PANTHER" id="PTHR13604">
    <property type="entry name" value="DC12-RELATED"/>
    <property type="match status" value="1"/>
</dbReference>
<protein>
    <recommendedName>
        <fullName evidence="11">Embryonic stem cell-specific 5-hydroxymethylcytosine-binding protein</fullName>
    </recommendedName>
</protein>
<evidence type="ECO:0000256" key="6">
    <source>
        <dbReference type="ARBA" id="ARBA00023125"/>
    </source>
</evidence>
<feature type="compositionally biased region" description="Basic and acidic residues" evidence="8">
    <location>
        <begin position="216"/>
        <end position="250"/>
    </location>
</feature>
<dbReference type="InterPro" id="IPR003903">
    <property type="entry name" value="UIM_dom"/>
</dbReference>
<keyword evidence="5" id="KW-0190">Covalent protein-DNA linkage</keyword>
<keyword evidence="3" id="KW-0227">DNA damage</keyword>
<keyword evidence="7" id="KW-0456">Lyase</keyword>
<name>A0A8H7UKB3_9FUNG</name>
<keyword evidence="4" id="KW-0378">Hydrolase</keyword>
<evidence type="ECO:0000256" key="7">
    <source>
        <dbReference type="ARBA" id="ARBA00023239"/>
    </source>
</evidence>
<evidence type="ECO:0000256" key="2">
    <source>
        <dbReference type="ARBA" id="ARBA00022670"/>
    </source>
</evidence>
<dbReference type="PROSITE" id="PS50330">
    <property type="entry name" value="UIM"/>
    <property type="match status" value="1"/>
</dbReference>
<dbReference type="InterPro" id="IPR003738">
    <property type="entry name" value="SRAP"/>
</dbReference>
<evidence type="ECO:0000256" key="4">
    <source>
        <dbReference type="ARBA" id="ARBA00022801"/>
    </source>
</evidence>
<evidence type="ECO:0000313" key="10">
    <source>
        <dbReference type="Proteomes" id="UP000612746"/>
    </source>
</evidence>
<dbReference type="GO" id="GO:0008233">
    <property type="term" value="F:peptidase activity"/>
    <property type="evidence" value="ECO:0007669"/>
    <property type="project" value="UniProtKB-KW"/>
</dbReference>
<dbReference type="GO" id="GO:0003697">
    <property type="term" value="F:single-stranded DNA binding"/>
    <property type="evidence" value="ECO:0007669"/>
    <property type="project" value="InterPro"/>
</dbReference>
<dbReference type="Proteomes" id="UP000612746">
    <property type="component" value="Unassembled WGS sequence"/>
</dbReference>
<feature type="region of interest" description="Disordered" evidence="8">
    <location>
        <begin position="211"/>
        <end position="250"/>
    </location>
</feature>
<dbReference type="GO" id="GO:0016829">
    <property type="term" value="F:lyase activity"/>
    <property type="evidence" value="ECO:0007669"/>
    <property type="project" value="UniProtKB-KW"/>
</dbReference>